<dbReference type="InterPro" id="IPR058407">
    <property type="entry name" value="DUF8094"/>
</dbReference>
<organism evidence="4 5">
    <name type="scientific">Microbacterium sediminicola</name>
    <dbReference type="NCBI Taxonomy" id="415210"/>
    <lineage>
        <taxon>Bacteria</taxon>
        <taxon>Bacillati</taxon>
        <taxon>Actinomycetota</taxon>
        <taxon>Actinomycetes</taxon>
        <taxon>Micrococcales</taxon>
        <taxon>Microbacteriaceae</taxon>
        <taxon>Microbacterium</taxon>
    </lineage>
</organism>
<dbReference type="RefSeq" id="WP_344069057.1">
    <property type="nucleotide sequence ID" value="NZ_BAAAPL010000001.1"/>
</dbReference>
<gene>
    <name evidence="4" type="ORF">GCM10009808_05950</name>
</gene>
<keyword evidence="2" id="KW-0812">Transmembrane</keyword>
<evidence type="ECO:0000256" key="2">
    <source>
        <dbReference type="SAM" id="Phobius"/>
    </source>
</evidence>
<reference evidence="5" key="1">
    <citation type="journal article" date="2019" name="Int. J. Syst. Evol. Microbiol.">
        <title>The Global Catalogue of Microorganisms (GCM) 10K type strain sequencing project: providing services to taxonomists for standard genome sequencing and annotation.</title>
        <authorList>
            <consortium name="The Broad Institute Genomics Platform"/>
            <consortium name="The Broad Institute Genome Sequencing Center for Infectious Disease"/>
            <person name="Wu L."/>
            <person name="Ma J."/>
        </authorList>
    </citation>
    <scope>NUCLEOTIDE SEQUENCE [LARGE SCALE GENOMIC DNA]</scope>
    <source>
        <strain evidence="5">JCM 15577</strain>
    </source>
</reference>
<proteinExistence type="predicted"/>
<feature type="domain" description="DUF8094" evidence="3">
    <location>
        <begin position="301"/>
        <end position="595"/>
    </location>
</feature>
<dbReference type="Pfam" id="PF26366">
    <property type="entry name" value="DUF8094"/>
    <property type="match status" value="1"/>
</dbReference>
<evidence type="ECO:0000259" key="3">
    <source>
        <dbReference type="Pfam" id="PF26366"/>
    </source>
</evidence>
<sequence>MRFVWAVVALVLATVMIGAGIAQRTIFEPPRSTTSEVEIADDTAYAVIPGTVLNSLPGTQTVRVIGDGTVFAAYGRTSDVQAWLSDVTYSSVSVDDEGVLTTEVIEPEPVAVAEDAETTTEDGTEPTRNPEGSDLWYDQYTGDGAVIAPLQLGEDLSIIVASDGTEPVPGKVTITWPLENATPWAGPLIVGGGILMAVGVLLYLLGIRHVRRSRGPRRKGLPLPPTEPIDLAQTDGDKGVISAGRPRRSITGRARTLAAVPLAGVVVASLVGCTADDWPDLIPTQSPSPTASVIVPEGQQQPAVTQAQAQEIVARVAATVAQADTDTDAALAATRLTGPTLAVRETNYTLRDAIADYAAPEVVPDDPLQVVLPQAFDGWPRSFLAIANDADTNMSTIMVLTQEDAWSEYRLSYYANLGASTLLPELAPPYIGASLLAPHSAFLVIPPDELAAAYADVLTNGDSSEYAALFESEDQFRASVAADRQTRLDEFNETGAETGTLDFSATAGDAAPFAIATLESGAIVAVNVYETDTVTPTNEDAVIKLEGNDTVKTLAGADQSSTGFSTTFSDQLFFYVPAAGSTEKIQLLGYSSAILEGSVL</sequence>
<name>A0ABP4TQ63_9MICO</name>
<dbReference type="Proteomes" id="UP001501690">
    <property type="component" value="Unassembled WGS sequence"/>
</dbReference>
<feature type="region of interest" description="Disordered" evidence="1">
    <location>
        <begin position="215"/>
        <end position="238"/>
    </location>
</feature>
<feature type="transmembrane region" description="Helical" evidence="2">
    <location>
        <begin position="184"/>
        <end position="205"/>
    </location>
</feature>
<dbReference type="EMBL" id="BAAAPL010000001">
    <property type="protein sequence ID" value="GAA1691773.1"/>
    <property type="molecule type" value="Genomic_DNA"/>
</dbReference>
<evidence type="ECO:0000313" key="5">
    <source>
        <dbReference type="Proteomes" id="UP001501690"/>
    </source>
</evidence>
<protein>
    <recommendedName>
        <fullName evidence="3">DUF8094 domain-containing protein</fullName>
    </recommendedName>
</protein>
<feature type="transmembrane region" description="Helical" evidence="2">
    <location>
        <begin position="254"/>
        <end position="272"/>
    </location>
</feature>
<keyword evidence="2" id="KW-0472">Membrane</keyword>
<keyword evidence="5" id="KW-1185">Reference proteome</keyword>
<feature type="region of interest" description="Disordered" evidence="1">
    <location>
        <begin position="114"/>
        <end position="134"/>
    </location>
</feature>
<accession>A0ABP4TQ63</accession>
<evidence type="ECO:0000256" key="1">
    <source>
        <dbReference type="SAM" id="MobiDB-lite"/>
    </source>
</evidence>
<evidence type="ECO:0000313" key="4">
    <source>
        <dbReference type="EMBL" id="GAA1691773.1"/>
    </source>
</evidence>
<keyword evidence="2" id="KW-1133">Transmembrane helix</keyword>
<feature type="compositionally biased region" description="Acidic residues" evidence="1">
    <location>
        <begin position="114"/>
        <end position="124"/>
    </location>
</feature>
<comment type="caution">
    <text evidence="4">The sequence shown here is derived from an EMBL/GenBank/DDBJ whole genome shotgun (WGS) entry which is preliminary data.</text>
</comment>